<feature type="signal peptide" evidence="14">
    <location>
        <begin position="1"/>
        <end position="21"/>
    </location>
</feature>
<dbReference type="OrthoDB" id="188713at2759"/>
<dbReference type="AlphaFoldDB" id="A0A7R9LSR0"/>
<keyword evidence="14" id="KW-0732">Signal</keyword>
<evidence type="ECO:0000256" key="12">
    <source>
        <dbReference type="PIRSR" id="PIRSR600246-2"/>
    </source>
</evidence>
<evidence type="ECO:0000256" key="4">
    <source>
        <dbReference type="ARBA" id="ARBA00022813"/>
    </source>
</evidence>
<dbReference type="EMBL" id="CAJPVJ010002640">
    <property type="protein sequence ID" value="CAG2166585.1"/>
    <property type="molecule type" value="Genomic_DNA"/>
</dbReference>
<dbReference type="GO" id="GO:0003948">
    <property type="term" value="F:N4-(beta-N-acetylglucosaminyl)-L-asparaginase activity"/>
    <property type="evidence" value="ECO:0007669"/>
    <property type="project" value="UniProtKB-EC"/>
</dbReference>
<name>A0A7R9LSR0_9ACAR</name>
<gene>
    <name evidence="15" type="ORF">ONB1V03_LOCUS6100</name>
</gene>
<dbReference type="EMBL" id="OC917465">
    <property type="protein sequence ID" value="CAD7647147.1"/>
    <property type="molecule type" value="Genomic_DNA"/>
</dbReference>
<dbReference type="InterPro" id="IPR029055">
    <property type="entry name" value="Ntn_hydrolases_N"/>
</dbReference>
<evidence type="ECO:0000313" key="16">
    <source>
        <dbReference type="Proteomes" id="UP000728032"/>
    </source>
</evidence>
<evidence type="ECO:0000256" key="2">
    <source>
        <dbReference type="ARBA" id="ARBA00022670"/>
    </source>
</evidence>
<dbReference type="FunFam" id="3.60.20.30:FF:000003">
    <property type="entry name" value="N(4)-(Beta-N-acetylglucosaminyl)-L-asparaginase isoform X1"/>
    <property type="match status" value="1"/>
</dbReference>
<evidence type="ECO:0000256" key="11">
    <source>
        <dbReference type="PIRSR" id="PIRSR600246-1"/>
    </source>
</evidence>
<evidence type="ECO:0000256" key="10">
    <source>
        <dbReference type="ARBA" id="ARBA00080645"/>
    </source>
</evidence>
<dbReference type="PANTHER" id="PTHR10188">
    <property type="entry name" value="L-ASPARAGINASE"/>
    <property type="match status" value="1"/>
</dbReference>
<keyword evidence="4" id="KW-0068">Autocatalytic cleavage</keyword>
<evidence type="ECO:0000256" key="13">
    <source>
        <dbReference type="PIRSR" id="PIRSR600246-3"/>
    </source>
</evidence>
<evidence type="ECO:0000256" key="3">
    <source>
        <dbReference type="ARBA" id="ARBA00022801"/>
    </source>
</evidence>
<dbReference type="SUPFAM" id="SSF56235">
    <property type="entry name" value="N-terminal nucleophile aminohydrolases (Ntn hydrolases)"/>
    <property type="match status" value="1"/>
</dbReference>
<accession>A0A7R9LSR0</accession>
<evidence type="ECO:0000313" key="15">
    <source>
        <dbReference type="EMBL" id="CAD7647147.1"/>
    </source>
</evidence>
<evidence type="ECO:0000256" key="6">
    <source>
        <dbReference type="ARBA" id="ARBA00053295"/>
    </source>
</evidence>
<dbReference type="CDD" id="cd04513">
    <property type="entry name" value="Glycosylasparaginase"/>
    <property type="match status" value="1"/>
</dbReference>
<dbReference type="Proteomes" id="UP000728032">
    <property type="component" value="Unassembled WGS sequence"/>
</dbReference>
<dbReference type="EC" id="3.5.1.26" evidence="7"/>
<feature type="chain" id="PRO_5036211303" description="N(4)-(beta-N-acetylglucosaminyl)-L-asparaginase" evidence="14">
    <location>
        <begin position="22"/>
        <end position="348"/>
    </location>
</feature>
<evidence type="ECO:0000256" key="7">
    <source>
        <dbReference type="ARBA" id="ARBA00066729"/>
    </source>
</evidence>
<evidence type="ECO:0000256" key="14">
    <source>
        <dbReference type="SAM" id="SignalP"/>
    </source>
</evidence>
<dbReference type="Pfam" id="PF01112">
    <property type="entry name" value="Asparaginase_2"/>
    <property type="match status" value="1"/>
</dbReference>
<evidence type="ECO:0000256" key="1">
    <source>
        <dbReference type="ARBA" id="ARBA00010872"/>
    </source>
</evidence>
<protein>
    <recommendedName>
        <fullName evidence="7">N(4)-(beta-N-acetylglucosaminyl)-L-asparaginase</fullName>
        <ecNumber evidence="7">3.5.1.26</ecNumber>
    </recommendedName>
    <alternativeName>
        <fullName evidence="9">Aspartylglucosaminidase</fullName>
    </alternativeName>
    <alternativeName>
        <fullName evidence="8">Glycosylasparaginase</fullName>
    </alternativeName>
    <alternativeName>
        <fullName evidence="10">N4-(N-acetyl-beta-glucosaminyl)-L-asparagine amidase</fullName>
    </alternativeName>
</protein>
<feature type="binding site" evidence="12">
    <location>
        <begin position="236"/>
        <end position="239"/>
    </location>
    <ligand>
        <name>substrate</name>
    </ligand>
</feature>
<keyword evidence="2" id="KW-0645">Protease</keyword>
<comment type="similarity">
    <text evidence="1">Belongs to the Ntn-hydrolase family.</text>
</comment>
<dbReference type="GO" id="GO:0005764">
    <property type="term" value="C:lysosome"/>
    <property type="evidence" value="ECO:0007669"/>
    <property type="project" value="TreeGrafter"/>
</dbReference>
<organism evidence="15">
    <name type="scientific">Oppiella nova</name>
    <dbReference type="NCBI Taxonomy" id="334625"/>
    <lineage>
        <taxon>Eukaryota</taxon>
        <taxon>Metazoa</taxon>
        <taxon>Ecdysozoa</taxon>
        <taxon>Arthropoda</taxon>
        <taxon>Chelicerata</taxon>
        <taxon>Arachnida</taxon>
        <taxon>Acari</taxon>
        <taxon>Acariformes</taxon>
        <taxon>Sarcoptiformes</taxon>
        <taxon>Oribatida</taxon>
        <taxon>Brachypylina</taxon>
        <taxon>Oppioidea</taxon>
        <taxon>Oppiidae</taxon>
        <taxon>Oppiella</taxon>
    </lineage>
</organism>
<dbReference type="Gene3D" id="3.60.20.30">
    <property type="entry name" value="(Glycosyl)asparaginase"/>
    <property type="match status" value="1"/>
</dbReference>
<dbReference type="GO" id="GO:0008233">
    <property type="term" value="F:peptidase activity"/>
    <property type="evidence" value="ECO:0007669"/>
    <property type="project" value="UniProtKB-KW"/>
</dbReference>
<keyword evidence="3" id="KW-0378">Hydrolase</keyword>
<evidence type="ECO:0000256" key="5">
    <source>
        <dbReference type="ARBA" id="ARBA00050421"/>
    </source>
</evidence>
<dbReference type="InterPro" id="IPR000246">
    <property type="entry name" value="Peptidase_T2"/>
</dbReference>
<feature type="active site" description="Nucleophile" evidence="11">
    <location>
        <position position="208"/>
    </location>
</feature>
<comment type="function">
    <text evidence="6">Cleaves the GlcNAc-Asn bond which joins oligosaccharides to the peptide of asparagine-linked glycoproteins.</text>
</comment>
<proteinExistence type="inferred from homology"/>
<feature type="binding site" evidence="12">
    <location>
        <begin position="259"/>
        <end position="262"/>
    </location>
    <ligand>
        <name>substrate</name>
    </ligand>
</feature>
<reference evidence="15" key="1">
    <citation type="submission" date="2020-11" db="EMBL/GenBank/DDBJ databases">
        <authorList>
            <person name="Tran Van P."/>
        </authorList>
    </citation>
    <scope>NUCLEOTIDE SEQUENCE</scope>
</reference>
<evidence type="ECO:0000256" key="8">
    <source>
        <dbReference type="ARBA" id="ARBA00078726"/>
    </source>
</evidence>
<sequence>MLIYWCLLIMGAVVSRSGGDACVDSRGILPLVINTWNFSNATLNAWTTLSSGGSAVDAIVSGCSTCEREQCDHTVGWGGSPDENGESTLDAMIMDGPSHKVGAVAGMRRVKDAISVARKVLDNTQHSLLVGDFATEFAVQMGFKEENISSDWSLKTWEDWKANKCQPNYWQNVEPNPRENCGPYKPVKRDAKNENINRNLVNYENHDTIGMVAIDRNGSLAVGTSTNGLRHKIPGRVGDSPIPGSGAYVDQDVGGAAATGDGDIIMRFLPSYQAVENMRQGMSPKTAANEAIARIVKKYPKAMAAIVAADNAGRYGAACINIEGGFPYSVVNPKLGNVTAERVDCLKP</sequence>
<dbReference type="PANTHER" id="PTHR10188:SF6">
    <property type="entry name" value="N(4)-(BETA-N-ACETYLGLUCOSAMINYL)-L-ASPARAGINASE"/>
    <property type="match status" value="1"/>
</dbReference>
<keyword evidence="16" id="KW-1185">Reference proteome</keyword>
<evidence type="ECO:0000256" key="9">
    <source>
        <dbReference type="ARBA" id="ARBA00079301"/>
    </source>
</evidence>
<dbReference type="GO" id="GO:0006508">
    <property type="term" value="P:proteolysis"/>
    <property type="evidence" value="ECO:0007669"/>
    <property type="project" value="UniProtKB-KW"/>
</dbReference>
<feature type="site" description="Cleavage; by autolysis" evidence="13">
    <location>
        <begin position="207"/>
        <end position="208"/>
    </location>
</feature>
<comment type="catalytic activity">
    <reaction evidence="5">
        <text>N(4)-(beta-N-acetyl-D-glucosaminyl)-L-asparagine + H2O = N-acetyl-beta-D-glucosaminylamine + L-aspartate + H(+)</text>
        <dbReference type="Rhea" id="RHEA:11544"/>
        <dbReference type="ChEBI" id="CHEBI:15377"/>
        <dbReference type="ChEBI" id="CHEBI:15378"/>
        <dbReference type="ChEBI" id="CHEBI:15947"/>
        <dbReference type="ChEBI" id="CHEBI:29991"/>
        <dbReference type="ChEBI" id="CHEBI:58080"/>
        <dbReference type="EC" id="3.5.1.26"/>
    </reaction>
</comment>